<proteinExistence type="predicted"/>
<dbReference type="STRING" id="561061.SAMN05660862_0749"/>
<evidence type="ECO:0000313" key="1">
    <source>
        <dbReference type="EMBL" id="SMG13212.1"/>
    </source>
</evidence>
<organism evidence="1 2">
    <name type="scientific">Sphingobacterium psychroaquaticum</name>
    <dbReference type="NCBI Taxonomy" id="561061"/>
    <lineage>
        <taxon>Bacteria</taxon>
        <taxon>Pseudomonadati</taxon>
        <taxon>Bacteroidota</taxon>
        <taxon>Sphingobacteriia</taxon>
        <taxon>Sphingobacteriales</taxon>
        <taxon>Sphingobacteriaceae</taxon>
        <taxon>Sphingobacterium</taxon>
    </lineage>
</organism>
<sequence>MFVTLTQCYSYTMRYEPHFLNGEITLYFAHEQHKTINQTQSKHENNKRNRT</sequence>
<dbReference type="Proteomes" id="UP000192980">
    <property type="component" value="Unassembled WGS sequence"/>
</dbReference>
<accession>A0A1X7IG94</accession>
<reference evidence="1 2" key="1">
    <citation type="submission" date="2017-04" db="EMBL/GenBank/DDBJ databases">
        <authorList>
            <person name="Afonso C.L."/>
            <person name="Miller P.J."/>
            <person name="Scott M.A."/>
            <person name="Spackman E."/>
            <person name="Goraichik I."/>
            <person name="Dimitrov K.M."/>
            <person name="Suarez D.L."/>
            <person name="Swayne D.E."/>
        </authorList>
    </citation>
    <scope>NUCLEOTIDE SEQUENCE [LARGE SCALE GENOMIC DNA]</scope>
    <source>
        <strain evidence="1 2">DSM 22418</strain>
    </source>
</reference>
<evidence type="ECO:0000313" key="2">
    <source>
        <dbReference type="Proteomes" id="UP000192980"/>
    </source>
</evidence>
<protein>
    <submittedName>
        <fullName evidence="1">Uncharacterized protein</fullName>
    </submittedName>
</protein>
<dbReference type="EMBL" id="FXAU01000001">
    <property type="protein sequence ID" value="SMG13212.1"/>
    <property type="molecule type" value="Genomic_DNA"/>
</dbReference>
<name>A0A1X7IG94_9SPHI</name>
<gene>
    <name evidence="1" type="ORF">SAMN05660862_0749</name>
</gene>
<keyword evidence="2" id="KW-1185">Reference proteome</keyword>
<dbReference type="AlphaFoldDB" id="A0A1X7IG94"/>